<dbReference type="AlphaFoldDB" id="A0A081RH74"/>
<dbReference type="PATRIC" id="fig|46429.4.peg.1041"/>
<dbReference type="EMBL" id="JFHR01000009">
    <property type="protein sequence ID" value="KEQ54547.1"/>
    <property type="molecule type" value="Genomic_DNA"/>
</dbReference>
<dbReference type="eggNOG" id="ENOG5032TGT">
    <property type="taxonomic scope" value="Bacteria"/>
</dbReference>
<dbReference type="Proteomes" id="UP000028411">
    <property type="component" value="Unassembled WGS sequence"/>
</dbReference>
<accession>A0A081RH74</accession>
<protein>
    <submittedName>
        <fullName evidence="1">Uncharacterized protein</fullName>
    </submittedName>
</protein>
<evidence type="ECO:0000313" key="2">
    <source>
        <dbReference type="Proteomes" id="UP000028411"/>
    </source>
</evidence>
<evidence type="ECO:0000313" key="1">
    <source>
        <dbReference type="EMBL" id="KEQ54547.1"/>
    </source>
</evidence>
<organism evidence="1 2">
    <name type="scientific">Sphingobium chlorophenolicum</name>
    <dbReference type="NCBI Taxonomy" id="46429"/>
    <lineage>
        <taxon>Bacteria</taxon>
        <taxon>Pseudomonadati</taxon>
        <taxon>Pseudomonadota</taxon>
        <taxon>Alphaproteobacteria</taxon>
        <taxon>Sphingomonadales</taxon>
        <taxon>Sphingomonadaceae</taxon>
        <taxon>Sphingobium</taxon>
    </lineage>
</organism>
<dbReference type="Pfam" id="PF19452">
    <property type="entry name" value="DUF5990"/>
    <property type="match status" value="1"/>
</dbReference>
<reference evidence="1 2" key="1">
    <citation type="submission" date="2014-02" db="EMBL/GenBank/DDBJ databases">
        <title>Whole genome sequence of Sphingobium chlorophenolicum NBRC 16172.</title>
        <authorList>
            <person name="Gan H.M."/>
            <person name="Gan H.Y."/>
            <person name="Chew T.H."/>
            <person name="Savka M.A."/>
        </authorList>
    </citation>
    <scope>NUCLEOTIDE SEQUENCE [LARGE SCALE GENOMIC DNA]</scope>
    <source>
        <strain evidence="1 2">NBRC 16172</strain>
    </source>
</reference>
<name>A0A081RH74_SPHCR</name>
<gene>
    <name evidence="1" type="ORF">BV95_01080</name>
</gene>
<dbReference type="OrthoDB" id="8796340at2"/>
<comment type="caution">
    <text evidence="1">The sequence shown here is derived from an EMBL/GenBank/DDBJ whole genome shotgun (WGS) entry which is preliminary data.</text>
</comment>
<sequence>MAKADQIEIGLRIIIEQPVVGVLHSLQAKDDGPLDAKTSGTGEALSFDLPIRVAPGPRFFGDQVRREGPVRRFIYIRIGQLAGDPASPWSRRMKIDIHDLDEDLLTRAIEGRGVIEIVVNGTGKDETPACATVPPVRRRLSEG</sequence>
<dbReference type="RefSeq" id="WP_037448386.1">
    <property type="nucleotide sequence ID" value="NZ_JFHR01000009.1"/>
</dbReference>
<proteinExistence type="predicted"/>
<dbReference type="InterPro" id="IPR046032">
    <property type="entry name" value="DUF5990"/>
</dbReference>